<proteinExistence type="predicted"/>
<dbReference type="Pfam" id="PF23868">
    <property type="entry name" value="Mmc1_C"/>
    <property type="match status" value="1"/>
</dbReference>
<dbReference type="OrthoDB" id="5319015at2759"/>
<evidence type="ECO:0000313" key="3">
    <source>
        <dbReference type="EMBL" id="KIK92140.1"/>
    </source>
</evidence>
<dbReference type="STRING" id="930991.A0A0D0E4G3"/>
<gene>
    <name evidence="3" type="ORF">PAXRUDRAFT_147960</name>
</gene>
<dbReference type="AlphaFoldDB" id="A0A0D0E4G3"/>
<dbReference type="HOGENOM" id="CLU_019469_0_0_1"/>
<name>A0A0D0E4G3_9AGAM</name>
<protein>
    <recommendedName>
        <fullName evidence="2">Mmc1 C-terminal domain-containing protein</fullName>
    </recommendedName>
</protein>
<dbReference type="EMBL" id="KN825310">
    <property type="protein sequence ID" value="KIK92140.1"/>
    <property type="molecule type" value="Genomic_DNA"/>
</dbReference>
<feature type="coiled-coil region" evidence="1">
    <location>
        <begin position="655"/>
        <end position="682"/>
    </location>
</feature>
<keyword evidence="4" id="KW-1185">Reference proteome</keyword>
<dbReference type="InterPro" id="IPR056196">
    <property type="entry name" value="Mmc1_C"/>
</dbReference>
<evidence type="ECO:0000256" key="1">
    <source>
        <dbReference type="SAM" id="Coils"/>
    </source>
</evidence>
<dbReference type="PANTHER" id="PTHR38644:SF1">
    <property type="entry name" value="EXPRESSED PROTEIN"/>
    <property type="match status" value="1"/>
</dbReference>
<evidence type="ECO:0000313" key="4">
    <source>
        <dbReference type="Proteomes" id="UP000054538"/>
    </source>
</evidence>
<accession>A0A0D0E4G3</accession>
<feature type="domain" description="Mmc1 C-terminal" evidence="2">
    <location>
        <begin position="436"/>
        <end position="615"/>
    </location>
</feature>
<keyword evidence="1" id="KW-0175">Coiled coil</keyword>
<dbReference type="InParanoid" id="A0A0D0E4G3"/>
<dbReference type="PANTHER" id="PTHR38644">
    <property type="entry name" value="EXPRESSED PROTEIN"/>
    <property type="match status" value="1"/>
</dbReference>
<reference evidence="3 4" key="1">
    <citation type="submission" date="2014-04" db="EMBL/GenBank/DDBJ databases">
        <authorList>
            <consortium name="DOE Joint Genome Institute"/>
            <person name="Kuo A."/>
            <person name="Kohler A."/>
            <person name="Jargeat P."/>
            <person name="Nagy L.G."/>
            <person name="Floudas D."/>
            <person name="Copeland A."/>
            <person name="Barry K.W."/>
            <person name="Cichocki N."/>
            <person name="Veneault-Fourrey C."/>
            <person name="LaButti K."/>
            <person name="Lindquist E.A."/>
            <person name="Lipzen A."/>
            <person name="Lundell T."/>
            <person name="Morin E."/>
            <person name="Murat C."/>
            <person name="Sun H."/>
            <person name="Tunlid A."/>
            <person name="Henrissat B."/>
            <person name="Grigoriev I.V."/>
            <person name="Hibbett D.S."/>
            <person name="Martin F."/>
            <person name="Nordberg H.P."/>
            <person name="Cantor M.N."/>
            <person name="Hua S.X."/>
        </authorList>
    </citation>
    <scope>NUCLEOTIDE SEQUENCE [LARGE SCALE GENOMIC DNA]</scope>
    <source>
        <strain evidence="3 4">Ve08.2h10</strain>
    </source>
</reference>
<sequence length="701" mass="75491">MLACLVSRSFAASVLTGASVDTSSTLPSITTVVFSRRRPGRCARRQAQLTTHAGWIQTRKFAGAATEGLREPDGVELTSTRNQVVALLHKTLSLVPRTLSTADGAVGPESSTFWSDILERAGAELVSGSIQTPPRATIAVCGFDNWAGSNELVTGLLEDPFSTDSTYSDILRNRWNSNPSSVNIEYGNPVAVSGGLRSPSIWLQQFPHDVQLTELPDLSSLYAIRTEVDSLLSSSDVLLFVCDPVTTSLSDLVNGAKHLLNKPNTILVLTSTSASNHHHQFTSQSLSKLGCKPGHIIFVDLKRALTAITTLQTNPGSASAIDKYQTDWLGSRISAIGAAVGEIFDPKGPSDKSLLGLKQATALSQIYSALTASSQSVQGVEKEVDFVADGLDTLRSEVQQIQAKAVTEILGEPGKDGKIGKALAQGTKEMNVLLGSFTFWKMVWRVDEIGAVVSAAIQGQWCKELENQLILQTGRLEPTQRKLSASAFSLLSSSSEASLLRSAVLENRLQQLIGSPAYNLTPSTLTQPIHDRRNQLIRYTTTKLHQEAQSAVVGAFGGVLTGAGLGWWLAFGDHILSLGIGTETGTATGVGALLAVSSIRWAVGKWERAKQRWTRDAGRVGEGLSRDIQATIQRTVDDKLVIVATTACKGLEDLIGRRRDELQQLYNELQVLEAELHSCTRHPTSCRGSQTLFPANKIDIE</sequence>
<evidence type="ECO:0000259" key="2">
    <source>
        <dbReference type="Pfam" id="PF23868"/>
    </source>
</evidence>
<dbReference type="Proteomes" id="UP000054538">
    <property type="component" value="Unassembled WGS sequence"/>
</dbReference>
<reference evidence="4" key="2">
    <citation type="submission" date="2015-01" db="EMBL/GenBank/DDBJ databases">
        <title>Evolutionary Origins and Diversification of the Mycorrhizal Mutualists.</title>
        <authorList>
            <consortium name="DOE Joint Genome Institute"/>
            <consortium name="Mycorrhizal Genomics Consortium"/>
            <person name="Kohler A."/>
            <person name="Kuo A."/>
            <person name="Nagy L.G."/>
            <person name="Floudas D."/>
            <person name="Copeland A."/>
            <person name="Barry K.W."/>
            <person name="Cichocki N."/>
            <person name="Veneault-Fourrey C."/>
            <person name="LaButti K."/>
            <person name="Lindquist E.A."/>
            <person name="Lipzen A."/>
            <person name="Lundell T."/>
            <person name="Morin E."/>
            <person name="Murat C."/>
            <person name="Riley R."/>
            <person name="Ohm R."/>
            <person name="Sun H."/>
            <person name="Tunlid A."/>
            <person name="Henrissat B."/>
            <person name="Grigoriev I.V."/>
            <person name="Hibbett D.S."/>
            <person name="Martin F."/>
        </authorList>
    </citation>
    <scope>NUCLEOTIDE SEQUENCE [LARGE SCALE GENOMIC DNA]</scope>
    <source>
        <strain evidence="4">Ve08.2h10</strain>
    </source>
</reference>
<organism evidence="3 4">
    <name type="scientific">Paxillus rubicundulus Ve08.2h10</name>
    <dbReference type="NCBI Taxonomy" id="930991"/>
    <lineage>
        <taxon>Eukaryota</taxon>
        <taxon>Fungi</taxon>
        <taxon>Dikarya</taxon>
        <taxon>Basidiomycota</taxon>
        <taxon>Agaricomycotina</taxon>
        <taxon>Agaricomycetes</taxon>
        <taxon>Agaricomycetidae</taxon>
        <taxon>Boletales</taxon>
        <taxon>Paxilineae</taxon>
        <taxon>Paxillaceae</taxon>
        <taxon>Paxillus</taxon>
    </lineage>
</organism>